<reference evidence="1 2" key="1">
    <citation type="submission" date="2017-04" db="EMBL/GenBank/DDBJ databases">
        <title>Monoglobus pectinilyticus 14 draft genome.</title>
        <authorList>
            <person name="Kim C."/>
            <person name="Rosendale D.I."/>
            <person name="Kelly W.J."/>
            <person name="Tannock G.W."/>
            <person name="Patchett M.L."/>
            <person name="Jordens J.Z."/>
        </authorList>
    </citation>
    <scope>NUCLEOTIDE SEQUENCE [LARGE SCALE GENOMIC DNA]</scope>
    <source>
        <strain evidence="1 2">14</strain>
    </source>
</reference>
<organism evidence="1 2">
    <name type="scientific">Monoglobus pectinilyticus</name>
    <dbReference type="NCBI Taxonomy" id="1981510"/>
    <lineage>
        <taxon>Bacteria</taxon>
        <taxon>Bacillati</taxon>
        <taxon>Bacillota</taxon>
        <taxon>Clostridia</taxon>
        <taxon>Monoglobales</taxon>
        <taxon>Monoglobaceae</taxon>
        <taxon>Monoglobus</taxon>
    </lineage>
</organism>
<dbReference type="EMBL" id="CP020991">
    <property type="protein sequence ID" value="AUO19707.1"/>
    <property type="molecule type" value="Genomic_DNA"/>
</dbReference>
<dbReference type="RefSeq" id="WP_336304266.1">
    <property type="nucleotide sequence ID" value="NZ_DBGCFQ010000173.1"/>
</dbReference>
<dbReference type="AlphaFoldDB" id="A0A2K9P369"/>
<evidence type="ECO:0000313" key="1">
    <source>
        <dbReference type="EMBL" id="AUO19707.1"/>
    </source>
</evidence>
<proteinExistence type="predicted"/>
<gene>
    <name evidence="1" type="ORF">B9O19_01549</name>
</gene>
<dbReference type="Proteomes" id="UP000235589">
    <property type="component" value="Chromosome"/>
</dbReference>
<protein>
    <submittedName>
        <fullName evidence="1">Uncharacterized protein</fullName>
    </submittedName>
</protein>
<dbReference type="KEGG" id="mpec:B9O19_01549"/>
<evidence type="ECO:0000313" key="2">
    <source>
        <dbReference type="Proteomes" id="UP000235589"/>
    </source>
</evidence>
<keyword evidence="2" id="KW-1185">Reference proteome</keyword>
<sequence length="149" mass="17260">MLTTMKCSFSNTTGRFHYSIHAYKAYIKLHVATSISNIGNKKIVINNWGIKLKDSFILILTEGFGKELFDKLVSVKTPYVLEPEENVVFFYDKKLFIRLLKDNINNKTIDPNSKIMFVIHDSTGRSYTIRSKYNVGKYIHNNDNLTDKL</sequence>
<name>A0A2K9P369_9FIRM</name>
<accession>A0A2K9P369</accession>